<name>A0A9P6NLL4_9BASI</name>
<accession>A0A9P6NLL4</accession>
<proteinExistence type="predicted"/>
<comment type="caution">
    <text evidence="1">The sequence shown here is derived from an EMBL/GenBank/DDBJ whole genome shotgun (WGS) entry which is preliminary data.</text>
</comment>
<gene>
    <name evidence="1" type="ORF">CROQUDRAFT_133550</name>
</gene>
<evidence type="ECO:0000313" key="1">
    <source>
        <dbReference type="EMBL" id="KAG0145756.1"/>
    </source>
</evidence>
<reference evidence="1" key="1">
    <citation type="submission" date="2013-11" db="EMBL/GenBank/DDBJ databases">
        <title>Genome sequence of the fusiform rust pathogen reveals effectors for host alternation and coevolution with pine.</title>
        <authorList>
            <consortium name="DOE Joint Genome Institute"/>
            <person name="Smith K."/>
            <person name="Pendleton A."/>
            <person name="Kubisiak T."/>
            <person name="Anderson C."/>
            <person name="Salamov A."/>
            <person name="Aerts A."/>
            <person name="Riley R."/>
            <person name="Clum A."/>
            <person name="Lindquist E."/>
            <person name="Ence D."/>
            <person name="Campbell M."/>
            <person name="Kronenberg Z."/>
            <person name="Feau N."/>
            <person name="Dhillon B."/>
            <person name="Hamelin R."/>
            <person name="Burleigh J."/>
            <person name="Smith J."/>
            <person name="Yandell M."/>
            <person name="Nelson C."/>
            <person name="Grigoriev I."/>
            <person name="Davis J."/>
        </authorList>
    </citation>
    <scope>NUCLEOTIDE SEQUENCE</scope>
    <source>
        <strain evidence="1">G11</strain>
    </source>
</reference>
<dbReference type="AlphaFoldDB" id="A0A9P6NLL4"/>
<evidence type="ECO:0000313" key="2">
    <source>
        <dbReference type="Proteomes" id="UP000886653"/>
    </source>
</evidence>
<keyword evidence="2" id="KW-1185">Reference proteome</keyword>
<dbReference type="Proteomes" id="UP000886653">
    <property type="component" value="Unassembled WGS sequence"/>
</dbReference>
<dbReference type="EMBL" id="MU167271">
    <property type="protein sequence ID" value="KAG0145756.1"/>
    <property type="molecule type" value="Genomic_DNA"/>
</dbReference>
<organism evidence="1 2">
    <name type="scientific">Cronartium quercuum f. sp. fusiforme G11</name>
    <dbReference type="NCBI Taxonomy" id="708437"/>
    <lineage>
        <taxon>Eukaryota</taxon>
        <taxon>Fungi</taxon>
        <taxon>Dikarya</taxon>
        <taxon>Basidiomycota</taxon>
        <taxon>Pucciniomycotina</taxon>
        <taxon>Pucciniomycetes</taxon>
        <taxon>Pucciniales</taxon>
        <taxon>Coleosporiaceae</taxon>
        <taxon>Cronartium</taxon>
    </lineage>
</organism>
<protein>
    <recommendedName>
        <fullName evidence="3">Reverse transcriptase domain-containing protein</fullName>
    </recommendedName>
</protein>
<sequence length="207" mass="23941">MLVDLMTQWGLNLHSPTGIFTHGLGSATTKGTTINLVFVNDSLDEHIQMCTVNEEDLTSQLFDHQAIITTFLTCRTATGKEETHCKERKNWAKVDISLLKHELTMTLPLITNILTREAVKKKNVHNIRPAVIKVLNKYSPRRPPRGKHKEWWDPTLLNPLQQEANKAKRKLKKLGTEDNQAQYNKARNRFYRAVDKEKEDSWKWSDP</sequence>
<evidence type="ECO:0008006" key="3">
    <source>
        <dbReference type="Google" id="ProtNLM"/>
    </source>
</evidence>